<protein>
    <submittedName>
        <fullName evidence="1">Uncharacterized protein</fullName>
    </submittedName>
</protein>
<keyword evidence="2" id="KW-1185">Reference proteome</keyword>
<evidence type="ECO:0000313" key="1">
    <source>
        <dbReference type="EMBL" id="MBC4015900.1"/>
    </source>
</evidence>
<dbReference type="Proteomes" id="UP000600101">
    <property type="component" value="Unassembled WGS sequence"/>
</dbReference>
<dbReference type="EMBL" id="JACOMF010000010">
    <property type="protein sequence ID" value="MBC4015900.1"/>
    <property type="molecule type" value="Genomic_DNA"/>
</dbReference>
<evidence type="ECO:0000313" key="2">
    <source>
        <dbReference type="Proteomes" id="UP000600101"/>
    </source>
</evidence>
<gene>
    <name evidence="1" type="ORF">H7965_11255</name>
</gene>
<reference evidence="1" key="1">
    <citation type="submission" date="2020-08" db="EMBL/GenBank/DDBJ databases">
        <authorList>
            <person name="Hu Y."/>
            <person name="Nguyen S.V."/>
            <person name="Li F."/>
            <person name="Fanning S."/>
        </authorList>
    </citation>
    <scope>NUCLEOTIDE SEQUENCE</scope>
    <source>
        <strain evidence="1">SYSU D8009</strain>
    </source>
</reference>
<accession>A0A9X0QYG2</accession>
<name>A0A9X0QYG2_9PROT</name>
<organism evidence="1 2">
    <name type="scientific">Siccirubricoccus deserti</name>
    <dbReference type="NCBI Taxonomy" id="2013562"/>
    <lineage>
        <taxon>Bacteria</taxon>
        <taxon>Pseudomonadati</taxon>
        <taxon>Pseudomonadota</taxon>
        <taxon>Alphaproteobacteria</taxon>
        <taxon>Acetobacterales</taxon>
        <taxon>Roseomonadaceae</taxon>
        <taxon>Siccirubricoccus</taxon>
    </lineage>
</organism>
<dbReference type="RefSeq" id="WP_186770672.1">
    <property type="nucleotide sequence ID" value="NZ_JACOMF010000010.1"/>
</dbReference>
<comment type="caution">
    <text evidence="1">The sequence shown here is derived from an EMBL/GenBank/DDBJ whole genome shotgun (WGS) entry which is preliminary data.</text>
</comment>
<proteinExistence type="predicted"/>
<sequence length="103" mass="11635">METACQAEMSHMETVKYINVLAHQGELLLDELEKCEPSSDFMKKYSGAVDVWLAESRDLIHNVSPESTRQAQKIYISAHDREQSTTAKIVINLLLLKSIQKAS</sequence>
<dbReference type="AlphaFoldDB" id="A0A9X0QYG2"/>